<comment type="caution">
    <text evidence="2">The sequence shown here is derived from an EMBL/GenBank/DDBJ whole genome shotgun (WGS) entry which is preliminary data.</text>
</comment>
<dbReference type="AlphaFoldDB" id="A0AAD1XYI0"/>
<sequence length="99" mass="10777">MKLLNGLLMVFVILITYKSLAQCSTLLVLQDFAELELADCIEDSSDIFLRNGIMNVKYSDASLLGSAITLPSASTTKAADDFYIMSLPRLPVLLEAIAC</sequence>
<protein>
    <submittedName>
        <fullName evidence="2">Uncharacterized protein</fullName>
    </submittedName>
</protein>
<gene>
    <name evidence="2" type="ORF">ECRASSUSDP1_LOCUS21890</name>
</gene>
<dbReference type="EMBL" id="CAMPGE010022416">
    <property type="protein sequence ID" value="CAI2380455.1"/>
    <property type="molecule type" value="Genomic_DNA"/>
</dbReference>
<dbReference type="Proteomes" id="UP001295684">
    <property type="component" value="Unassembled WGS sequence"/>
</dbReference>
<keyword evidence="3" id="KW-1185">Reference proteome</keyword>
<evidence type="ECO:0000313" key="2">
    <source>
        <dbReference type="EMBL" id="CAI2380455.1"/>
    </source>
</evidence>
<accession>A0AAD1XYI0</accession>
<feature type="chain" id="PRO_5042098249" evidence="1">
    <location>
        <begin position="22"/>
        <end position="99"/>
    </location>
</feature>
<keyword evidence="1" id="KW-0732">Signal</keyword>
<feature type="signal peptide" evidence="1">
    <location>
        <begin position="1"/>
        <end position="21"/>
    </location>
</feature>
<evidence type="ECO:0000313" key="3">
    <source>
        <dbReference type="Proteomes" id="UP001295684"/>
    </source>
</evidence>
<organism evidence="2 3">
    <name type="scientific">Euplotes crassus</name>
    <dbReference type="NCBI Taxonomy" id="5936"/>
    <lineage>
        <taxon>Eukaryota</taxon>
        <taxon>Sar</taxon>
        <taxon>Alveolata</taxon>
        <taxon>Ciliophora</taxon>
        <taxon>Intramacronucleata</taxon>
        <taxon>Spirotrichea</taxon>
        <taxon>Hypotrichia</taxon>
        <taxon>Euplotida</taxon>
        <taxon>Euplotidae</taxon>
        <taxon>Moneuplotes</taxon>
    </lineage>
</organism>
<reference evidence="2" key="1">
    <citation type="submission" date="2023-07" db="EMBL/GenBank/DDBJ databases">
        <authorList>
            <consortium name="AG Swart"/>
            <person name="Singh M."/>
            <person name="Singh A."/>
            <person name="Seah K."/>
            <person name="Emmerich C."/>
        </authorList>
    </citation>
    <scope>NUCLEOTIDE SEQUENCE</scope>
    <source>
        <strain evidence="2">DP1</strain>
    </source>
</reference>
<proteinExistence type="predicted"/>
<name>A0AAD1XYI0_EUPCR</name>
<evidence type="ECO:0000256" key="1">
    <source>
        <dbReference type="SAM" id="SignalP"/>
    </source>
</evidence>